<dbReference type="InterPro" id="IPR052016">
    <property type="entry name" value="Bact_Sigma-Reg"/>
</dbReference>
<dbReference type="SMART" id="SM00091">
    <property type="entry name" value="PAS"/>
    <property type="match status" value="2"/>
</dbReference>
<dbReference type="GO" id="GO:0016791">
    <property type="term" value="F:phosphatase activity"/>
    <property type="evidence" value="ECO:0007669"/>
    <property type="project" value="TreeGrafter"/>
</dbReference>
<evidence type="ECO:0000259" key="2">
    <source>
        <dbReference type="PROSITE" id="PS50112"/>
    </source>
</evidence>
<dbReference type="InterPro" id="IPR003018">
    <property type="entry name" value="GAF"/>
</dbReference>
<dbReference type="InterPro" id="IPR013767">
    <property type="entry name" value="PAS_fold"/>
</dbReference>
<organism evidence="3 4">
    <name type="scientific">Streptomyces antnestii</name>
    <dbReference type="NCBI Taxonomy" id="2494256"/>
    <lineage>
        <taxon>Bacteria</taxon>
        <taxon>Bacillati</taxon>
        <taxon>Actinomycetota</taxon>
        <taxon>Actinomycetes</taxon>
        <taxon>Kitasatosporales</taxon>
        <taxon>Streptomycetaceae</taxon>
        <taxon>Streptomyces</taxon>
    </lineage>
</organism>
<dbReference type="InterPro" id="IPR035965">
    <property type="entry name" value="PAS-like_dom_sf"/>
</dbReference>
<dbReference type="SMART" id="SM00065">
    <property type="entry name" value="GAF"/>
    <property type="match status" value="1"/>
</dbReference>
<proteinExistence type="predicted"/>
<gene>
    <name evidence="3" type="ORF">EOT10_27995</name>
</gene>
<dbReference type="AlphaFoldDB" id="A0A437PC97"/>
<dbReference type="InterPro" id="IPR036890">
    <property type="entry name" value="HATPase_C_sf"/>
</dbReference>
<dbReference type="InterPro" id="IPR001932">
    <property type="entry name" value="PPM-type_phosphatase-like_dom"/>
</dbReference>
<dbReference type="InterPro" id="IPR003594">
    <property type="entry name" value="HATPase_dom"/>
</dbReference>
<reference evidence="3 4" key="1">
    <citation type="submission" date="2019-01" db="EMBL/GenBank/DDBJ databases">
        <title>Genome sequences of Streptomyces and Rhizobium isolates collected from root and soil.</title>
        <authorList>
            <person name="Chhettri S."/>
            <person name="Sevigny J.L."/>
            <person name="Sen A."/>
            <person name="Ennis N."/>
            <person name="Tisa L."/>
        </authorList>
    </citation>
    <scope>NUCLEOTIDE SEQUENCE [LARGE SCALE GENOMIC DNA]</scope>
    <source>
        <strain evidence="3 4">San01</strain>
    </source>
</reference>
<dbReference type="Gene3D" id="3.30.565.10">
    <property type="entry name" value="Histidine kinase-like ATPase, C-terminal domain"/>
    <property type="match status" value="1"/>
</dbReference>
<dbReference type="InterPro" id="IPR000014">
    <property type="entry name" value="PAS"/>
</dbReference>
<feature type="domain" description="PAS" evidence="2">
    <location>
        <begin position="126"/>
        <end position="196"/>
    </location>
</feature>
<accession>A0A437PC97</accession>
<feature type="domain" description="PAS" evidence="2">
    <location>
        <begin position="6"/>
        <end position="76"/>
    </location>
</feature>
<dbReference type="Gene3D" id="3.60.40.10">
    <property type="entry name" value="PPM-type phosphatase domain"/>
    <property type="match status" value="1"/>
</dbReference>
<dbReference type="Pfam" id="PF01590">
    <property type="entry name" value="GAF"/>
    <property type="match status" value="1"/>
</dbReference>
<dbReference type="Gene3D" id="3.30.450.40">
    <property type="match status" value="1"/>
</dbReference>
<evidence type="ECO:0000313" key="3">
    <source>
        <dbReference type="EMBL" id="RVU19869.1"/>
    </source>
</evidence>
<protein>
    <submittedName>
        <fullName evidence="3">PAS domain S-box protein</fullName>
    </submittedName>
</protein>
<sequence>MGTSEQSDTGRQGFDVADAAPMLLDAHGVVTGWSDEGGRLLGYEAADVVGREAATLLLPADAARVPELAERCRTSGGWSGILGARHRDGHPVSVMVRVVEAQRSPGPTRWIVLVSGMDGAPGWDMSRSVLEQMASRSPLGIAIVDTDLRYVWSNAALEQFGGGPARERVGRRLADIQPGLDAERLEAKMRQVLETGESIVGYEHVGRVRSAPHRECAHAMSFMRLSDDNGHPLGVYYTAMDITERYLVRRRLALLDRAGEHIGRSLDVVQTAQELADVAVPGLADFVVVDLLESVLEGTEPAAGAPGGPDTVLLRRAGHRSVRDGVPETVIGIGDTARYPAGSPPVRVLCSGESWHEERMDPRAKDWAAAGQGRVAPSFAELGVHSMMIVPIRSRGITMGVTSFFRRDRPDPFGTDDLALAEEFVSRAAICVDNARRYTRERDAALVLQRSLLPSHLPEQDAVDVTACYRPADALTGLGGDWFDVIPLSGARVALVVGDVPGHGIDGAAAMGRLRTAVQTLADLDLPPEEVLAHLDDLVSRGAREEGARSAVQAVGASCQYVVYDPVSGRCAVASAAHPAPALVAPDGAVSFPEIPVGPALGTGGLPFEATEFPLAEGSVLALHTDGLLAVGRREPGREPDLEEGRERLREALERADPSLENRCVAVVDALVPARPYDDVALLMARTRRLGAGQVASWDVESDPAVVADARKMVTRQLAEWGLDELAFTTELVVSELVTNAIRYASGPIRLRLIVERALICEVSDAGASAPHLRHPRTTDEGGRGLFLVSQFSERWGARYTLEGKIIWAEQSLAERPDHAGGTDLPVEPAGP</sequence>
<dbReference type="InterPro" id="IPR029016">
    <property type="entry name" value="GAF-like_dom_sf"/>
</dbReference>
<dbReference type="InterPro" id="IPR013656">
    <property type="entry name" value="PAS_4"/>
</dbReference>
<dbReference type="EMBL" id="RZYA01000016">
    <property type="protein sequence ID" value="RVU19869.1"/>
    <property type="molecule type" value="Genomic_DNA"/>
</dbReference>
<dbReference type="SUPFAM" id="SSF55781">
    <property type="entry name" value="GAF domain-like"/>
    <property type="match status" value="1"/>
</dbReference>
<dbReference type="OrthoDB" id="118142at2"/>
<dbReference type="Pfam" id="PF13581">
    <property type="entry name" value="HATPase_c_2"/>
    <property type="match status" value="1"/>
</dbReference>
<keyword evidence="4" id="KW-1185">Reference proteome</keyword>
<dbReference type="FunFam" id="3.30.450.40:FF:000035">
    <property type="entry name" value="PAS sensor protein"/>
    <property type="match status" value="1"/>
</dbReference>
<dbReference type="SMART" id="SM00331">
    <property type="entry name" value="PP2C_SIG"/>
    <property type="match status" value="1"/>
</dbReference>
<dbReference type="SUPFAM" id="SSF55785">
    <property type="entry name" value="PYP-like sensor domain (PAS domain)"/>
    <property type="match status" value="2"/>
</dbReference>
<evidence type="ECO:0000256" key="1">
    <source>
        <dbReference type="ARBA" id="ARBA00022801"/>
    </source>
</evidence>
<dbReference type="InterPro" id="IPR036457">
    <property type="entry name" value="PPM-type-like_dom_sf"/>
</dbReference>
<dbReference type="RefSeq" id="WP_127831124.1">
    <property type="nucleotide sequence ID" value="NZ_RZYA01000016.1"/>
</dbReference>
<evidence type="ECO:0000313" key="4">
    <source>
        <dbReference type="Proteomes" id="UP000283128"/>
    </source>
</evidence>
<dbReference type="Proteomes" id="UP000283128">
    <property type="component" value="Unassembled WGS sequence"/>
</dbReference>
<dbReference type="FunFam" id="3.30.565.10:FF:000028">
    <property type="entry name" value="PAS sensor protein"/>
    <property type="match status" value="1"/>
</dbReference>
<dbReference type="Gene3D" id="3.30.450.20">
    <property type="entry name" value="PAS domain"/>
    <property type="match status" value="2"/>
</dbReference>
<dbReference type="CDD" id="cd00130">
    <property type="entry name" value="PAS"/>
    <property type="match status" value="2"/>
</dbReference>
<dbReference type="PROSITE" id="PS50112">
    <property type="entry name" value="PAS"/>
    <property type="match status" value="2"/>
</dbReference>
<keyword evidence="1" id="KW-0378">Hydrolase</keyword>
<dbReference type="CDD" id="cd16936">
    <property type="entry name" value="HATPase_RsbW-like"/>
    <property type="match status" value="1"/>
</dbReference>
<dbReference type="Pfam" id="PF07228">
    <property type="entry name" value="SpoIIE"/>
    <property type="match status" value="1"/>
</dbReference>
<dbReference type="PANTHER" id="PTHR43156">
    <property type="entry name" value="STAGE II SPORULATION PROTEIN E-RELATED"/>
    <property type="match status" value="1"/>
</dbReference>
<dbReference type="NCBIfam" id="TIGR00229">
    <property type="entry name" value="sensory_box"/>
    <property type="match status" value="2"/>
</dbReference>
<dbReference type="Pfam" id="PF00989">
    <property type="entry name" value="PAS"/>
    <property type="match status" value="1"/>
</dbReference>
<name>A0A437PC97_9ACTN</name>
<dbReference type="GO" id="GO:0006355">
    <property type="term" value="P:regulation of DNA-templated transcription"/>
    <property type="evidence" value="ECO:0007669"/>
    <property type="project" value="InterPro"/>
</dbReference>
<dbReference type="Pfam" id="PF08448">
    <property type="entry name" value="PAS_4"/>
    <property type="match status" value="1"/>
</dbReference>
<dbReference type="SUPFAM" id="SSF55874">
    <property type="entry name" value="ATPase domain of HSP90 chaperone/DNA topoisomerase II/histidine kinase"/>
    <property type="match status" value="1"/>
</dbReference>
<dbReference type="PANTHER" id="PTHR43156:SF2">
    <property type="entry name" value="STAGE II SPORULATION PROTEIN E"/>
    <property type="match status" value="1"/>
</dbReference>
<comment type="caution">
    <text evidence="3">The sequence shown here is derived from an EMBL/GenBank/DDBJ whole genome shotgun (WGS) entry which is preliminary data.</text>
</comment>